<feature type="region of interest" description="Disordered" evidence="1">
    <location>
        <begin position="200"/>
        <end position="231"/>
    </location>
</feature>
<feature type="compositionally biased region" description="Basic and acidic residues" evidence="1">
    <location>
        <begin position="202"/>
        <end position="218"/>
    </location>
</feature>
<gene>
    <name evidence="3" type="ORF">EV663_10964</name>
</gene>
<sequence>MIPVNDFERTPMMDRVSSFDNAPSWLPRGARWYLAHIEQGLSMRMLAQQAGCHASTVQRAVRRIEARRDDPLIDSALDRLAGRSPSRFLSPLMECSAMTATIRKPRASADETTIAREARRILRRMSEPGSLLAVAHDLEKAAVLREGSHGQTTRIAVLERAVAEAFAVKDWIAVHSRGSRVTTYVITPTGRAALGRLLTQEQTRRRAEEGASPERQHGEWMGPQENGEGRIRGLRAESPLAILARRRGPDGAPFLGSDLVAAGERLREDFEIAQMGPRVTQNWERFLTGAERGGFSGRGPAEGPAAARERVLAALRELGPGLGDVALRCCCFLEGMEQAEKRLGWSARSGKIVLKIALQRLRQHYARQGGGGLIG</sequence>
<reference evidence="3 4" key="1">
    <citation type="submission" date="2019-03" db="EMBL/GenBank/DDBJ databases">
        <title>Genomic Encyclopedia of Type Strains, Phase IV (KMG-IV): sequencing the most valuable type-strain genomes for metagenomic binning, comparative biology and taxonomic classification.</title>
        <authorList>
            <person name="Goeker M."/>
        </authorList>
    </citation>
    <scope>NUCLEOTIDE SEQUENCE [LARGE SCALE GENOMIC DNA]</scope>
    <source>
        <strain evidence="3 4">DSM 24766</strain>
    </source>
</reference>
<evidence type="ECO:0000259" key="2">
    <source>
        <dbReference type="Pfam" id="PF20057"/>
    </source>
</evidence>
<dbReference type="AlphaFoldDB" id="A0A4R2RDX4"/>
<accession>A0A4R2RDX4</accession>
<protein>
    <recommendedName>
        <fullName evidence="2">DUF6456 domain-containing protein</fullName>
    </recommendedName>
</protein>
<organism evidence="3 4">
    <name type="scientific">Rhodovulum bhavnagarense</name>
    <dbReference type="NCBI Taxonomy" id="992286"/>
    <lineage>
        <taxon>Bacteria</taxon>
        <taxon>Pseudomonadati</taxon>
        <taxon>Pseudomonadota</taxon>
        <taxon>Alphaproteobacteria</taxon>
        <taxon>Rhodobacterales</taxon>
        <taxon>Paracoccaceae</taxon>
        <taxon>Rhodovulum</taxon>
    </lineage>
</organism>
<proteinExistence type="predicted"/>
<feature type="domain" description="DUF6456" evidence="2">
    <location>
        <begin position="235"/>
        <end position="366"/>
    </location>
</feature>
<dbReference type="Pfam" id="PF20057">
    <property type="entry name" value="DUF6456"/>
    <property type="match status" value="1"/>
</dbReference>
<dbReference type="Proteomes" id="UP000295050">
    <property type="component" value="Unassembled WGS sequence"/>
</dbReference>
<keyword evidence="4" id="KW-1185">Reference proteome</keyword>
<evidence type="ECO:0000313" key="4">
    <source>
        <dbReference type="Proteomes" id="UP000295050"/>
    </source>
</evidence>
<comment type="caution">
    <text evidence="3">The sequence shown here is derived from an EMBL/GenBank/DDBJ whole genome shotgun (WGS) entry which is preliminary data.</text>
</comment>
<name>A0A4R2RDX4_9RHOB</name>
<evidence type="ECO:0000313" key="3">
    <source>
        <dbReference type="EMBL" id="TCP60558.1"/>
    </source>
</evidence>
<dbReference type="EMBL" id="SLXU01000009">
    <property type="protein sequence ID" value="TCP60558.1"/>
    <property type="molecule type" value="Genomic_DNA"/>
</dbReference>
<dbReference type="InterPro" id="IPR045599">
    <property type="entry name" value="DUF6456"/>
</dbReference>
<evidence type="ECO:0000256" key="1">
    <source>
        <dbReference type="SAM" id="MobiDB-lite"/>
    </source>
</evidence>